<dbReference type="Proteomes" id="UP000663720">
    <property type="component" value="Chromosome"/>
</dbReference>
<dbReference type="InterPro" id="IPR006624">
    <property type="entry name" value="Beta-propeller_rpt_TECPR"/>
</dbReference>
<dbReference type="KEGG" id="dli:dnl_01070"/>
<reference evidence="2" key="1">
    <citation type="journal article" date="2021" name="Microb. Physiol.">
        <title>Proteogenomic Insights into the Physiology of Marine, Sulfate-Reducing, Filamentous Desulfonema limicola and Desulfonema magnum.</title>
        <authorList>
            <person name="Schnaars V."/>
            <person name="Wohlbrand L."/>
            <person name="Scheve S."/>
            <person name="Hinrichs C."/>
            <person name="Reinhardt R."/>
            <person name="Rabus R."/>
        </authorList>
    </citation>
    <scope>NUCLEOTIDE SEQUENCE</scope>
    <source>
        <strain evidence="2">5ac10</strain>
    </source>
</reference>
<name>A0A975GE69_9BACT</name>
<dbReference type="SMART" id="SM00706">
    <property type="entry name" value="TECPR"/>
    <property type="match status" value="10"/>
</dbReference>
<organism evidence="2 3">
    <name type="scientific">Desulfonema limicola</name>
    <dbReference type="NCBI Taxonomy" id="45656"/>
    <lineage>
        <taxon>Bacteria</taxon>
        <taxon>Pseudomonadati</taxon>
        <taxon>Thermodesulfobacteriota</taxon>
        <taxon>Desulfobacteria</taxon>
        <taxon>Desulfobacterales</taxon>
        <taxon>Desulfococcaceae</taxon>
        <taxon>Desulfonema</taxon>
    </lineage>
</organism>
<dbReference type="EMBL" id="CP061799">
    <property type="protein sequence ID" value="QTA77908.1"/>
    <property type="molecule type" value="Genomic_DNA"/>
</dbReference>
<sequence>MLLKKNRTPCRKLDVNINKECENRAKRFFAKRFVMKYKKINTIMFIAAVFFIIAYAAHADFLDPRLTPVPTGLENYYGVWGSSASDVFVVGDIGTIMHYDGSTWQRMESGTDRILYKVWGTSPTDVFAVGSDGVILHYDGTRWTPMKSGTDVLFRGLWGSSGSDVFAVGDRGTILHYDGSTWKSMIINAERIITGVWGNSGTDVFAVAADNAILHYDGKGWTDMYYADLSLGHVWGTSRTDVFAAGTGGVLHYDGRKWAPMENNESSIRYIWGSSGKNIITVGESDIMHYDETAWSAADISVECEFRAVWGSSASDVYAVGLSGMILHYDGTAWSSVTDCFNATSIQGIWGNSVSDVFAVGFSSGTILHYDGAEWTGTDTETIALSGIWGSSESVDIFAAGITDGLQSGILHYDGSSWNLTDPDMGYFNTYKIWGSSASDVFVINDGIMHYDGNSWEIMETGTEKSLRGIWGSSATDIFAVGESGTILHYDGMTWTAMDSGTDSFLYEIWGSSEDDVFAAGFSGTILHYDGLTWSPMESGTDSLLISGMWGSSGSDVFVGGRSDSANIYYVLHYDGKEWNTVLEEGGLDLQDVWTPPSDGEPGSDLFVATAQGPRHYHYDSVSLLLPESVREGDEIVRGEVRVGNAPANDLTISLTSGNSSEITVPQTVIIPAGETSAGFDMVIADDTLADGAQKADIFASAAGLFSSRGSVRVLDNETAVIMLNLPSEVREGDGRIAGEITICEDTGESGVTECSPLTAGRDVIVSLYSDDITEITVPIRVIIPAGRSGTSFDMSISDDREIDDTQNATITARVDGWTSARAAVSVADNDRYVISLILPKEITEGDETLFGTVSLSEAWPADVIVKLSSGDLSELAVPPAVTVPAGIRAADFGLTAMEDALPDGDQKVNITAAAPDWASGMAAVTVMDADIREIIIRQVWNFQHIWGSAADNVFAVDISGLILHYDGTAWTETDSGTGNDLNAVWGSSENDVFAAGNNGIILHYDGTAWTETDSGTDIDLYAVWGSSGNNVFAAGENGIILHYDGTAWTETDSGTGKILYAVWGSSADNIFAVGYGGIILHYDGTAWTKMDSGVGNWLNSVWGSSADNVFAVGVDVILHYDGTAWTETDSGMYDYWLESVWGSSADNVFAVGNGLNLHYDGTAWTEMDMGMESYILYAVWGSAADHVFAAGYEGILLYYDGTAWNKSENHGYEDISLNDVWYEPSETGGRPGAYAVGDGGAVLHYDGESWQKAAQGTDWQMRLNGVWGMAAGQNADSEIFIVGELGTILHYDGKNWRKMEIVTDRHLNDVWGSSLSDVYAVGDGGTVLHYDGTQWTRMESNTVKKLRAVWVSPSDILLGVGSASEVFAAGDDGIIIHFDGTAWHPMESGTSRSISHLKGTSASDVYADGVAAELLHYDGTQWQAVTGINKFKGIIGNSRGDTILVDFNNQIIHRSAFRVTVPRSMSEDAGVSEGIVSIPYIHENDLSVKLTSLNPSEVTVPKNLIIPAGETSAAFVLTIRDDTLADGTQTVPILATASGHQFLNGGRAEIRITDNETAVLSVSLPETADEGGQITGIVSMSQPAGKDVAVTIEETGFFEKIRFLTVTIPQGQTSAEFTVTLDDDTEFAGSKSVNVTASVENWTSGTAVISVTDNEIRELALSIPETALEKDGVITGTVSIPGTLAKDLTISLLSSDTSEIIVPESIIICAGDMSASFDLRIMDDPDIDSPQSVAVIASAPDWTPAEVLVQVDNNVPGSNEALCIPAVADPVIAENLSWQQQEVPTGYNLRDVWGCGYSDVFAVGWRGIILHYDGTDWAEMSHDAGPSVFFEGVWGSSGSDVFAVGYEGLILHYNGAEWTYMESPTDENLYTVHGSSGTDVFAAGSGFILHFDGREWKTVYDSQGSHDINALWVNSASDVFATGYNGVILHYDGTEWEKQGSGTNANLYAVWGSSDTDVFAVGASGVIIHYDGNVWQEMNKGTENPVLFLEGVWGIEKSDVFAAGYNGVLLHYNGKNWQEISSSTDSSFNSIWGSSGLDIFAVGDDGTILYYAPEALEGVQK</sequence>
<evidence type="ECO:0000256" key="1">
    <source>
        <dbReference type="SAM" id="Phobius"/>
    </source>
</evidence>
<keyword evidence="1" id="KW-1133">Transmembrane helix</keyword>
<evidence type="ECO:0000313" key="3">
    <source>
        <dbReference type="Proteomes" id="UP000663720"/>
    </source>
</evidence>
<keyword evidence="1" id="KW-0472">Membrane</keyword>
<dbReference type="SUPFAM" id="SSF89372">
    <property type="entry name" value="Fucose-specific lectin"/>
    <property type="match status" value="2"/>
</dbReference>
<keyword evidence="1" id="KW-0812">Transmembrane</keyword>
<dbReference type="SUPFAM" id="SSF141072">
    <property type="entry name" value="CalX-like"/>
    <property type="match status" value="1"/>
</dbReference>
<dbReference type="InterPro" id="IPR038081">
    <property type="entry name" value="CalX-like_sf"/>
</dbReference>
<keyword evidence="3" id="KW-1185">Reference proteome</keyword>
<proteinExistence type="predicted"/>
<gene>
    <name evidence="2" type="ORF">dnl_01070</name>
</gene>
<evidence type="ECO:0000313" key="2">
    <source>
        <dbReference type="EMBL" id="QTA77908.1"/>
    </source>
</evidence>
<protein>
    <submittedName>
        <fullName evidence="2">Beta-propeller repeat-containing</fullName>
    </submittedName>
</protein>
<accession>A0A975GE69</accession>
<feature type="transmembrane region" description="Helical" evidence="1">
    <location>
        <begin position="40"/>
        <end position="58"/>
    </location>
</feature>